<dbReference type="GO" id="GO:0042162">
    <property type="term" value="F:telomeric DNA binding"/>
    <property type="evidence" value="ECO:0007669"/>
    <property type="project" value="TreeGrafter"/>
</dbReference>
<dbReference type="AlphaFoldDB" id="V9IG18"/>
<dbReference type="FunFam" id="3.40.50.1010:FF:000047">
    <property type="entry name" value="Blast:Telomerase-binding protein EST1A"/>
    <property type="match status" value="1"/>
</dbReference>
<dbReference type="GO" id="GO:0070034">
    <property type="term" value="F:telomerase RNA binding"/>
    <property type="evidence" value="ECO:0007669"/>
    <property type="project" value="TreeGrafter"/>
</dbReference>
<name>V9IG18_APICE</name>
<dbReference type="EMBL" id="JR041443">
    <property type="protein sequence ID" value="AEY59446.1"/>
    <property type="molecule type" value="mRNA"/>
</dbReference>
<dbReference type="SUPFAM" id="SSF88723">
    <property type="entry name" value="PIN domain-like"/>
    <property type="match status" value="1"/>
</dbReference>
<dbReference type="PANTHER" id="PTHR15696">
    <property type="entry name" value="SMG-7 SUPPRESSOR WITH MORPHOLOGICAL EFFECT ON GENITALIA PROTEIN 7"/>
    <property type="match status" value="1"/>
</dbReference>
<dbReference type="Pfam" id="PF13638">
    <property type="entry name" value="PIN_4"/>
    <property type="match status" value="1"/>
</dbReference>
<reference evidence="2" key="1">
    <citation type="submission" date="2011-11" db="EMBL/GenBank/DDBJ databases">
        <title>Decoding the brain transcriptome of the Eastern honeybee (Apis cerana) based on pyrosequencing.</title>
        <authorList>
            <person name="Sun L."/>
            <person name="Zheng H."/>
            <person name="Wang Y."/>
            <person name="Xie X."/>
            <person name="Zhu Y."/>
            <person name="Gu W."/>
            <person name="Wang S."/>
        </authorList>
    </citation>
    <scope>NUCLEOTIDE SEQUENCE</scope>
    <source>
        <tissue evidence="2">Brain</tissue>
    </source>
</reference>
<dbReference type="PANTHER" id="PTHR15696:SF0">
    <property type="entry name" value="TELOMERASE-BINDING PROTEIN EST1A"/>
    <property type="match status" value="1"/>
</dbReference>
<evidence type="ECO:0000313" key="2">
    <source>
        <dbReference type="EMBL" id="AEY59446.1"/>
    </source>
</evidence>
<dbReference type="CDD" id="cd09885">
    <property type="entry name" value="PIN_Smg6-like"/>
    <property type="match status" value="1"/>
</dbReference>
<gene>
    <name evidence="2" type="ORF">ACCB02649</name>
</gene>
<organism evidence="2">
    <name type="scientific">Apis cerana</name>
    <name type="common">Indian honeybee</name>
    <dbReference type="NCBI Taxonomy" id="7461"/>
    <lineage>
        <taxon>Eukaryota</taxon>
        <taxon>Metazoa</taxon>
        <taxon>Ecdysozoa</taxon>
        <taxon>Arthropoda</taxon>
        <taxon>Hexapoda</taxon>
        <taxon>Insecta</taxon>
        <taxon>Pterygota</taxon>
        <taxon>Neoptera</taxon>
        <taxon>Endopterygota</taxon>
        <taxon>Hymenoptera</taxon>
        <taxon>Apocrita</taxon>
        <taxon>Aculeata</taxon>
        <taxon>Apoidea</taxon>
        <taxon>Anthophila</taxon>
        <taxon>Apidae</taxon>
        <taxon>Apis</taxon>
    </lineage>
</organism>
<proteinExistence type="evidence at transcript level"/>
<evidence type="ECO:0000259" key="1">
    <source>
        <dbReference type="SMART" id="SM00670"/>
    </source>
</evidence>
<feature type="domain" description="PIN" evidence="1">
    <location>
        <begin position="65"/>
        <end position="227"/>
    </location>
</feature>
<dbReference type="Gene3D" id="3.40.50.1010">
    <property type="entry name" value="5'-nuclease"/>
    <property type="match status" value="1"/>
</dbReference>
<dbReference type="InterPro" id="IPR002716">
    <property type="entry name" value="PIN_dom"/>
</dbReference>
<dbReference type="InterPro" id="IPR029060">
    <property type="entry name" value="PIN-like_dom_sf"/>
</dbReference>
<dbReference type="GO" id="GO:0000184">
    <property type="term" value="P:nuclear-transcribed mRNA catabolic process, nonsense-mediated decay"/>
    <property type="evidence" value="ECO:0007669"/>
    <property type="project" value="TreeGrafter"/>
</dbReference>
<protein>
    <submittedName>
        <fullName evidence="2">Telomerase-binding protein EST1A</fullName>
    </submittedName>
</protein>
<dbReference type="GO" id="GO:0005697">
    <property type="term" value="C:telomerase holoenzyme complex"/>
    <property type="evidence" value="ECO:0007669"/>
    <property type="project" value="TreeGrafter"/>
</dbReference>
<dbReference type="SMART" id="SM00670">
    <property type="entry name" value="PINc"/>
    <property type="match status" value="1"/>
</dbReference>
<dbReference type="InterPro" id="IPR045153">
    <property type="entry name" value="Est1/Ebs1-like"/>
</dbReference>
<accession>V9IG18</accession>
<sequence>MRRLPLCTDVPDDSTAPVAAVEIRSLIERKEELERRQRKQDRHRQRVQQILQKSSVSVEIEVRPRQLVPDTNCFIDYLPQLQNITKAVSGAQPIYTLMVPLVVLNELEGLARGADARDCPPASRATLDPEHVARVAESAKAALAFARSRNPAIRCLTTRGTVLTSSTFTVEEDVDKDGLTRNDDRILATCLSLCKAGNKDQANAEEGQPRRLRREVVLLTEDRNLRVKALARDVPVREVPDFMQWAGLG</sequence>